<evidence type="ECO:0000259" key="4">
    <source>
        <dbReference type="Pfam" id="PF20990"/>
    </source>
</evidence>
<keyword evidence="6" id="KW-1185">Reference proteome</keyword>
<dbReference type="EMBL" id="JBHTAI010000010">
    <property type="protein sequence ID" value="MFC7150279.1"/>
    <property type="molecule type" value="Genomic_DNA"/>
</dbReference>
<accession>A0ABW2FDR9</accession>
<proteinExistence type="predicted"/>
<dbReference type="Proteomes" id="UP001596378">
    <property type="component" value="Unassembled WGS sequence"/>
</dbReference>
<name>A0ABW2FDR9_9BACL</name>
<dbReference type="Pfam" id="PF20990">
    <property type="entry name" value="DUF2207_C"/>
    <property type="match status" value="1"/>
</dbReference>
<keyword evidence="2" id="KW-0812">Transmembrane</keyword>
<evidence type="ECO:0000313" key="6">
    <source>
        <dbReference type="Proteomes" id="UP001596378"/>
    </source>
</evidence>
<evidence type="ECO:0000256" key="1">
    <source>
        <dbReference type="SAM" id="MobiDB-lite"/>
    </source>
</evidence>
<feature type="region of interest" description="Disordered" evidence="1">
    <location>
        <begin position="533"/>
        <end position="562"/>
    </location>
</feature>
<organism evidence="5 6">
    <name type="scientific">Cohnella cellulosilytica</name>
    <dbReference type="NCBI Taxonomy" id="986710"/>
    <lineage>
        <taxon>Bacteria</taxon>
        <taxon>Bacillati</taxon>
        <taxon>Bacillota</taxon>
        <taxon>Bacilli</taxon>
        <taxon>Bacillales</taxon>
        <taxon>Paenibacillaceae</taxon>
        <taxon>Cohnella</taxon>
    </lineage>
</organism>
<reference evidence="6" key="1">
    <citation type="journal article" date="2019" name="Int. J. Syst. Evol. Microbiol.">
        <title>The Global Catalogue of Microorganisms (GCM) 10K type strain sequencing project: providing services to taxonomists for standard genome sequencing and annotation.</title>
        <authorList>
            <consortium name="The Broad Institute Genomics Platform"/>
            <consortium name="The Broad Institute Genome Sequencing Center for Infectious Disease"/>
            <person name="Wu L."/>
            <person name="Ma J."/>
        </authorList>
    </citation>
    <scope>NUCLEOTIDE SEQUENCE [LARGE SCALE GENOMIC DNA]</scope>
    <source>
        <strain evidence="6">KCTC 12907</strain>
    </source>
</reference>
<dbReference type="RefSeq" id="WP_378045839.1">
    <property type="nucleotide sequence ID" value="NZ_JBHMDN010000008.1"/>
</dbReference>
<evidence type="ECO:0000259" key="3">
    <source>
        <dbReference type="Pfam" id="PF09972"/>
    </source>
</evidence>
<feature type="domain" description="Predicted membrane protein YciQ-like C-terminal" evidence="4">
    <location>
        <begin position="260"/>
        <end position="491"/>
    </location>
</feature>
<protein>
    <submittedName>
        <fullName evidence="5">DUF2207 family protein</fullName>
    </submittedName>
</protein>
<keyword evidence="2" id="KW-0472">Membrane</keyword>
<dbReference type="InterPro" id="IPR048389">
    <property type="entry name" value="YciQ-like_C"/>
</dbReference>
<feature type="domain" description="DUF2207" evidence="3">
    <location>
        <begin position="17"/>
        <end position="192"/>
    </location>
</feature>
<feature type="compositionally biased region" description="Gly residues" evidence="1">
    <location>
        <begin position="546"/>
        <end position="562"/>
    </location>
</feature>
<comment type="caution">
    <text evidence="5">The sequence shown here is derived from an EMBL/GenBank/DDBJ whole genome shotgun (WGS) entry which is preliminary data.</text>
</comment>
<evidence type="ECO:0000256" key="2">
    <source>
        <dbReference type="SAM" id="Phobius"/>
    </source>
</evidence>
<dbReference type="Pfam" id="PF09972">
    <property type="entry name" value="DUF2207"/>
    <property type="match status" value="1"/>
</dbReference>
<feature type="transmembrane region" description="Helical" evidence="2">
    <location>
        <begin position="226"/>
        <end position="246"/>
    </location>
</feature>
<gene>
    <name evidence="5" type="ORF">ACFQMJ_17260</name>
</gene>
<sequence>MPLFVRTAFAEDRSFEIGEVEIHARIDRDGNMTVTEWDTYHFDGAFNGVLVDLNASGSDGIESFQAYEAAEQQSIPLEFEETADGDKLHYKIYAKSENETKVFLYTYTVKNVVQVYADTAQLYWKFFDETNPSLLGEVRIEVELPEGAEGAQIQAFGHGPDSGAFDIEEQGLVRYQVSPLPSGKMLEVRMLFPGSYVPGSTKISDEAMLERILEEERRWAEPSPDYSPYGALALLIANLAAGILVYRKYGRKRKSEWRGKYYRELTGDVTPAVVGYLMNYHATPRDLIATLTDLVRKRHVSMKAVKTMNGRRERTDYEFQLLMVRLHMLEPHESQLIQWFFKKIKAGKTVNLSDIRKQAKEQATAAHFGKQWDKWREKVEEAAYRMGYIEDRPDGIARYVTLAALLQFFGFWFLAPEGWSWLMFCAIPLFFFRPPKKRRTTVGQTEFTKWKAFKRFLRDYSRIASREPLAVHLWEHYLVYAIALGEAKRAIAITRLNVPEDRNSLGLGDIGTAYYYYDDWTRMLEQTLSSAEKTVNTSSDSSGGDFSSGGGGGGGGGGRGAF</sequence>
<evidence type="ECO:0000313" key="5">
    <source>
        <dbReference type="EMBL" id="MFC7150279.1"/>
    </source>
</evidence>
<feature type="transmembrane region" description="Helical" evidence="2">
    <location>
        <begin position="419"/>
        <end position="435"/>
    </location>
</feature>
<dbReference type="InterPro" id="IPR018702">
    <property type="entry name" value="DUF2207"/>
</dbReference>
<keyword evidence="2" id="KW-1133">Transmembrane helix</keyword>